<evidence type="ECO:0000313" key="3">
    <source>
        <dbReference type="Proteomes" id="UP000566819"/>
    </source>
</evidence>
<dbReference type="AlphaFoldDB" id="A0A8H4QV29"/>
<keyword evidence="3" id="KW-1185">Reference proteome</keyword>
<name>A0A8H4QV29_9HELO</name>
<evidence type="ECO:0000313" key="2">
    <source>
        <dbReference type="EMBL" id="KAF4618050.1"/>
    </source>
</evidence>
<feature type="region of interest" description="Disordered" evidence="1">
    <location>
        <begin position="170"/>
        <end position="206"/>
    </location>
</feature>
<protein>
    <submittedName>
        <fullName evidence="2">Uncharacterized protein</fullName>
    </submittedName>
</protein>
<gene>
    <name evidence="2" type="ORF">G7Y89_g14999</name>
</gene>
<reference evidence="2 3" key="1">
    <citation type="submission" date="2020-03" db="EMBL/GenBank/DDBJ databases">
        <title>Draft Genome Sequence of Cudoniella acicularis.</title>
        <authorList>
            <person name="Buettner E."/>
            <person name="Kellner H."/>
        </authorList>
    </citation>
    <scope>NUCLEOTIDE SEQUENCE [LARGE SCALE GENOMIC DNA]</scope>
    <source>
        <strain evidence="2 3">DSM 108380</strain>
    </source>
</reference>
<accession>A0A8H4QV29</accession>
<proteinExistence type="predicted"/>
<organism evidence="2 3">
    <name type="scientific">Cudoniella acicularis</name>
    <dbReference type="NCBI Taxonomy" id="354080"/>
    <lineage>
        <taxon>Eukaryota</taxon>
        <taxon>Fungi</taxon>
        <taxon>Dikarya</taxon>
        <taxon>Ascomycota</taxon>
        <taxon>Pezizomycotina</taxon>
        <taxon>Leotiomycetes</taxon>
        <taxon>Helotiales</taxon>
        <taxon>Tricladiaceae</taxon>
        <taxon>Cudoniella</taxon>
    </lineage>
</organism>
<sequence>MPSPKPTGRHWSKYRKRIVDSGGLCDISLIFSKPGVEELGHFRTRCAGSNPSIQYGPPRFMNSYPGSTYESIKDILSRLAPTQKPFSVDLVSPHRSSRNLQQMISLEFTSSPLQNLITGLLAEFKSRNLNIIELKERSPDEVSKDPLRPRPKFIIAKKLSEREANKIFESAKEQHGLGSPNPTVVGLSLRFEPPRGDARSPADRAKIPEIEPLPVIEFQFEGVD</sequence>
<dbReference type="EMBL" id="JAAMPI010002150">
    <property type="protein sequence ID" value="KAF4618050.1"/>
    <property type="molecule type" value="Genomic_DNA"/>
</dbReference>
<dbReference type="Proteomes" id="UP000566819">
    <property type="component" value="Unassembled WGS sequence"/>
</dbReference>
<feature type="compositionally biased region" description="Basic and acidic residues" evidence="1">
    <location>
        <begin position="192"/>
        <end position="206"/>
    </location>
</feature>
<evidence type="ECO:0000256" key="1">
    <source>
        <dbReference type="SAM" id="MobiDB-lite"/>
    </source>
</evidence>
<comment type="caution">
    <text evidence="2">The sequence shown here is derived from an EMBL/GenBank/DDBJ whole genome shotgun (WGS) entry which is preliminary data.</text>
</comment>